<evidence type="ECO:0000256" key="4">
    <source>
        <dbReference type="ARBA" id="ARBA00022927"/>
    </source>
</evidence>
<dbReference type="GO" id="GO:0006605">
    <property type="term" value="P:protein targeting"/>
    <property type="evidence" value="ECO:0007669"/>
    <property type="project" value="UniProtKB-UniRule"/>
</dbReference>
<proteinExistence type="inferred from homology"/>
<dbReference type="HAMAP" id="MF_00422">
    <property type="entry name" value="SecE"/>
    <property type="match status" value="1"/>
</dbReference>
<keyword evidence="2 8" id="KW-0813">Transport</keyword>
<keyword evidence="3 8" id="KW-0812">Transmembrane</keyword>
<evidence type="ECO:0000256" key="7">
    <source>
        <dbReference type="ARBA" id="ARBA00023136"/>
    </source>
</evidence>
<comment type="subunit">
    <text evidence="8">Component of the Sec protein translocase complex. Heterotrimer consisting of SecY, SecE and SecG subunits. The heterotrimers can form oligomers, although 1 heterotrimer is thought to be able to translocate proteins. Interacts with the ribosome. Interacts with SecDF, and other proteins may be involved. Interacts with SecA.</text>
</comment>
<dbReference type="GO" id="GO:0008320">
    <property type="term" value="F:protein transmembrane transporter activity"/>
    <property type="evidence" value="ECO:0007669"/>
    <property type="project" value="UniProtKB-UniRule"/>
</dbReference>
<evidence type="ECO:0000256" key="1">
    <source>
        <dbReference type="ARBA" id="ARBA00004370"/>
    </source>
</evidence>
<dbReference type="NCBIfam" id="TIGR00964">
    <property type="entry name" value="secE_bact"/>
    <property type="match status" value="1"/>
</dbReference>
<dbReference type="Pfam" id="PF00584">
    <property type="entry name" value="SecE"/>
    <property type="match status" value="1"/>
</dbReference>
<evidence type="ECO:0000256" key="8">
    <source>
        <dbReference type="HAMAP-Rule" id="MF_00422"/>
    </source>
</evidence>
<gene>
    <name evidence="8 10" type="primary">secE</name>
    <name evidence="10" type="ORF">FEAC_04420</name>
</gene>
<dbReference type="InterPro" id="IPR038379">
    <property type="entry name" value="SecE_sf"/>
</dbReference>
<feature type="region of interest" description="Disordered" evidence="9">
    <location>
        <begin position="1"/>
        <end position="35"/>
    </location>
</feature>
<dbReference type="GeneID" id="78371766"/>
<name>A0A0D8FXI9_9ACTN</name>
<feature type="transmembrane region" description="Helical" evidence="8">
    <location>
        <begin position="62"/>
        <end position="84"/>
    </location>
</feature>
<keyword evidence="6 8" id="KW-0811">Translocation</keyword>
<reference evidence="10 11" key="1">
    <citation type="submission" date="2015-01" db="EMBL/GenBank/DDBJ databases">
        <title>Draft genome of the acidophilic iron oxidizer Ferrimicrobium acidiphilum strain T23.</title>
        <authorList>
            <person name="Poehlein A."/>
            <person name="Eisen S."/>
            <person name="Schloemann M."/>
            <person name="Johnson B.D."/>
            <person name="Daniel R."/>
            <person name="Muehling M."/>
        </authorList>
    </citation>
    <scope>NUCLEOTIDE SEQUENCE [LARGE SCALE GENOMIC DNA]</scope>
    <source>
        <strain evidence="10 11">T23</strain>
    </source>
</reference>
<evidence type="ECO:0000313" key="10">
    <source>
        <dbReference type="EMBL" id="KJE77694.1"/>
    </source>
</evidence>
<comment type="similarity">
    <text evidence="8">Belongs to the SecE/SEC61-gamma family.</text>
</comment>
<comment type="caution">
    <text evidence="10">The sequence shown here is derived from an EMBL/GenBank/DDBJ whole genome shotgun (WGS) entry which is preliminary data.</text>
</comment>
<comment type="function">
    <text evidence="8">Essential subunit of the Sec protein translocation channel SecYEG. Clamps together the 2 halves of SecY. May contact the channel plug during translocation.</text>
</comment>
<dbReference type="Gene3D" id="1.20.5.1030">
    <property type="entry name" value="Preprotein translocase secy subunit"/>
    <property type="match status" value="1"/>
</dbReference>
<dbReference type="InterPro" id="IPR001901">
    <property type="entry name" value="Translocase_SecE/Sec61-g"/>
</dbReference>
<dbReference type="GO" id="GO:0009306">
    <property type="term" value="P:protein secretion"/>
    <property type="evidence" value="ECO:0007669"/>
    <property type="project" value="UniProtKB-UniRule"/>
</dbReference>
<comment type="subcellular location">
    <subcellularLocation>
        <location evidence="8">Cell membrane</location>
        <topology evidence="8">Single-pass membrane protein</topology>
    </subcellularLocation>
    <subcellularLocation>
        <location evidence="1">Membrane</location>
    </subcellularLocation>
</comment>
<dbReference type="Proteomes" id="UP000032336">
    <property type="component" value="Unassembled WGS sequence"/>
</dbReference>
<protein>
    <recommendedName>
        <fullName evidence="8">Protein translocase subunit SecE</fullName>
    </recommendedName>
</protein>
<evidence type="ECO:0000313" key="11">
    <source>
        <dbReference type="Proteomes" id="UP000032336"/>
    </source>
</evidence>
<dbReference type="GO" id="GO:0065002">
    <property type="term" value="P:intracellular protein transmembrane transport"/>
    <property type="evidence" value="ECO:0007669"/>
    <property type="project" value="UniProtKB-UniRule"/>
</dbReference>
<sequence length="93" mass="10815">MNRETKRLMARQQMAPEKKQEAVRRSKTKRPKEKGRIRRYFSSVITELKAVDWPTRAQVRSYATVVFVTLVLVIGLIFLLNLLFSTGVTKLYG</sequence>
<dbReference type="STRING" id="1121877.FEAC_04420"/>
<dbReference type="InterPro" id="IPR005807">
    <property type="entry name" value="SecE_bac"/>
</dbReference>
<keyword evidence="5 8" id="KW-1133">Transmembrane helix</keyword>
<evidence type="ECO:0000256" key="3">
    <source>
        <dbReference type="ARBA" id="ARBA00022692"/>
    </source>
</evidence>
<dbReference type="EMBL" id="JXUW01000003">
    <property type="protein sequence ID" value="KJE77694.1"/>
    <property type="molecule type" value="Genomic_DNA"/>
</dbReference>
<dbReference type="AlphaFoldDB" id="A0A0D8FXI9"/>
<keyword evidence="11" id="KW-1185">Reference proteome</keyword>
<organism evidence="10 11">
    <name type="scientific">Ferrimicrobium acidiphilum DSM 19497</name>
    <dbReference type="NCBI Taxonomy" id="1121877"/>
    <lineage>
        <taxon>Bacteria</taxon>
        <taxon>Bacillati</taxon>
        <taxon>Actinomycetota</taxon>
        <taxon>Acidimicrobiia</taxon>
        <taxon>Acidimicrobiales</taxon>
        <taxon>Acidimicrobiaceae</taxon>
        <taxon>Ferrimicrobium</taxon>
    </lineage>
</organism>
<accession>A0A0D8FXI9</accession>
<keyword evidence="4 8" id="KW-0653">Protein transport</keyword>
<evidence type="ECO:0000256" key="2">
    <source>
        <dbReference type="ARBA" id="ARBA00022448"/>
    </source>
</evidence>
<dbReference type="RefSeq" id="WP_052565280.1">
    <property type="nucleotide sequence ID" value="NZ_JQKF01000009.1"/>
</dbReference>
<evidence type="ECO:0000256" key="9">
    <source>
        <dbReference type="SAM" id="MobiDB-lite"/>
    </source>
</evidence>
<evidence type="ECO:0000256" key="5">
    <source>
        <dbReference type="ARBA" id="ARBA00022989"/>
    </source>
</evidence>
<keyword evidence="7 8" id="KW-0472">Membrane</keyword>
<keyword evidence="8" id="KW-1003">Cell membrane</keyword>
<evidence type="ECO:0000256" key="6">
    <source>
        <dbReference type="ARBA" id="ARBA00023010"/>
    </source>
</evidence>
<feature type="compositionally biased region" description="Basic residues" evidence="9">
    <location>
        <begin position="25"/>
        <end position="35"/>
    </location>
</feature>
<dbReference type="eggNOG" id="COG0690">
    <property type="taxonomic scope" value="Bacteria"/>
</dbReference>
<dbReference type="GO" id="GO:0005886">
    <property type="term" value="C:plasma membrane"/>
    <property type="evidence" value="ECO:0007669"/>
    <property type="project" value="UniProtKB-SubCell"/>
</dbReference>
<dbReference type="OrthoDB" id="9805743at2"/>
<dbReference type="GO" id="GO:0043952">
    <property type="term" value="P:protein transport by the Sec complex"/>
    <property type="evidence" value="ECO:0007669"/>
    <property type="project" value="UniProtKB-UniRule"/>
</dbReference>